<dbReference type="AlphaFoldDB" id="A0A1N7FW47"/>
<dbReference type="NCBIfam" id="NF033543">
    <property type="entry name" value="transpos_IS256"/>
    <property type="match status" value="1"/>
</dbReference>
<dbReference type="GO" id="GO:0006313">
    <property type="term" value="P:DNA transposition"/>
    <property type="evidence" value="ECO:0007669"/>
    <property type="project" value="UniProtKB-UniRule"/>
</dbReference>
<evidence type="ECO:0000256" key="2">
    <source>
        <dbReference type="ARBA" id="ARBA00010961"/>
    </source>
</evidence>
<name>A0A1N7FW47_9ACTN</name>
<accession>A0A1N7FW47</accession>
<comment type="function">
    <text evidence="1 6">Required for the transposition of the insertion element.</text>
</comment>
<organism evidence="8 9">
    <name type="scientific">Micromonospora avicenniae</name>
    <dbReference type="NCBI Taxonomy" id="1198245"/>
    <lineage>
        <taxon>Bacteria</taxon>
        <taxon>Bacillati</taxon>
        <taxon>Actinomycetota</taxon>
        <taxon>Actinomycetes</taxon>
        <taxon>Micromonosporales</taxon>
        <taxon>Micromonosporaceae</taxon>
        <taxon>Micromonospora</taxon>
    </lineage>
</organism>
<dbReference type="GO" id="GO:0003677">
    <property type="term" value="F:DNA binding"/>
    <property type="evidence" value="ECO:0007669"/>
    <property type="project" value="UniProtKB-UniRule"/>
</dbReference>
<keyword evidence="3 6" id="KW-0815">Transposition</keyword>
<dbReference type="PROSITE" id="PS01007">
    <property type="entry name" value="TRANSPOSASE_MUTATOR"/>
    <property type="match status" value="1"/>
</dbReference>
<keyword evidence="5 6" id="KW-0233">DNA recombination</keyword>
<evidence type="ECO:0000313" key="9">
    <source>
        <dbReference type="Proteomes" id="UP000186004"/>
    </source>
</evidence>
<keyword evidence="9" id="KW-1185">Reference proteome</keyword>
<keyword evidence="6" id="KW-0814">Transposable element</keyword>
<dbReference type="Pfam" id="PF00872">
    <property type="entry name" value="Transposase_mut"/>
    <property type="match status" value="1"/>
</dbReference>
<dbReference type="InterPro" id="IPR001207">
    <property type="entry name" value="Transposase_mutator"/>
</dbReference>
<dbReference type="PANTHER" id="PTHR33217">
    <property type="entry name" value="TRANSPOSASE FOR INSERTION SEQUENCE ELEMENT IS1081"/>
    <property type="match status" value="1"/>
</dbReference>
<feature type="compositionally biased region" description="Basic and acidic residues" evidence="7">
    <location>
        <begin position="9"/>
        <end position="21"/>
    </location>
</feature>
<dbReference type="PANTHER" id="PTHR33217:SF5">
    <property type="entry name" value="MUTATOR FAMILY TRANSPOSASE"/>
    <property type="match status" value="1"/>
</dbReference>
<evidence type="ECO:0000313" key="8">
    <source>
        <dbReference type="EMBL" id="SIS04572.1"/>
    </source>
</evidence>
<evidence type="ECO:0000256" key="5">
    <source>
        <dbReference type="ARBA" id="ARBA00023172"/>
    </source>
</evidence>
<dbReference type="Proteomes" id="UP000186004">
    <property type="component" value="Unassembled WGS sequence"/>
</dbReference>
<gene>
    <name evidence="8" type="ORF">SAMN05444858_1581</name>
</gene>
<evidence type="ECO:0000256" key="7">
    <source>
        <dbReference type="SAM" id="MobiDB-lite"/>
    </source>
</evidence>
<reference evidence="8 9" key="1">
    <citation type="submission" date="2017-01" db="EMBL/GenBank/DDBJ databases">
        <authorList>
            <person name="Mah S.A."/>
            <person name="Swanson W.J."/>
            <person name="Moy G.W."/>
            <person name="Vacquier V.D."/>
        </authorList>
    </citation>
    <scope>NUCLEOTIDE SEQUENCE [LARGE SCALE GENOMIC DNA]</scope>
    <source>
        <strain evidence="8 9">DSM 45758</strain>
    </source>
</reference>
<sequence length="431" mass="48153">MSDVQDTVEVGRRRRDADEPRLVDQQQAEALVAQAREQGVELLGDGGLLRQMTKAVLERALAEELTDHLGYEVGDPAGQGSGNSRNGYSAKTVLTEAGAVEIDVPRDRNGTHEPKIVRKGQRRLDGIDKIVIGLYARGMTVRDIQAHLAEIYDIDVSPDLISKITDAVLDEVKEWQSRPLDPVWPVVFLDAIVCKVRDAGTVKNKAAHLAVGVDVDGKKEVLGIWVEQTEGAKFWLRVMNDLRARGLQDVLIVVCDGLVGLPAAIEAVWPDALVQTCIVHLTRASLRWVNYADRKKVAAQLRLIYGAPTEQAARDALDAWTDSEIGRQYPAIRRQWDAAWEQVIPFFAFPPEVRKVIYTTNMIESINYQLRKITKTRGHFPTDDALIKLLYLGCRQIGRTARAARAGRSTYNWKIAMNQFDIMFPGRLDKA</sequence>
<evidence type="ECO:0000256" key="3">
    <source>
        <dbReference type="ARBA" id="ARBA00022578"/>
    </source>
</evidence>
<protein>
    <recommendedName>
        <fullName evidence="6">Mutator family transposase</fullName>
    </recommendedName>
</protein>
<evidence type="ECO:0000256" key="4">
    <source>
        <dbReference type="ARBA" id="ARBA00023125"/>
    </source>
</evidence>
<keyword evidence="4 6" id="KW-0238">DNA-binding</keyword>
<dbReference type="GO" id="GO:0004803">
    <property type="term" value="F:transposase activity"/>
    <property type="evidence" value="ECO:0007669"/>
    <property type="project" value="UniProtKB-UniRule"/>
</dbReference>
<dbReference type="EMBL" id="FTNF01000058">
    <property type="protein sequence ID" value="SIS04572.1"/>
    <property type="molecule type" value="Genomic_DNA"/>
</dbReference>
<proteinExistence type="inferred from homology"/>
<evidence type="ECO:0000256" key="6">
    <source>
        <dbReference type="RuleBase" id="RU365089"/>
    </source>
</evidence>
<feature type="region of interest" description="Disordered" evidence="7">
    <location>
        <begin position="1"/>
        <end position="21"/>
    </location>
</feature>
<evidence type="ECO:0000256" key="1">
    <source>
        <dbReference type="ARBA" id="ARBA00002190"/>
    </source>
</evidence>
<comment type="similarity">
    <text evidence="2 6">Belongs to the transposase mutator family.</text>
</comment>
<dbReference type="RefSeq" id="WP_425436141.1">
    <property type="nucleotide sequence ID" value="NZ_FTNF01000058.1"/>
</dbReference>